<reference evidence="2" key="1">
    <citation type="submission" date="2015-06" db="UniProtKB">
        <authorList>
            <consortium name="EnsemblPlants"/>
        </authorList>
    </citation>
    <scope>IDENTIFICATION</scope>
</reference>
<proteinExistence type="predicted"/>
<feature type="domain" description="KIB1-4 beta-propeller" evidence="1">
    <location>
        <begin position="73"/>
        <end position="340"/>
    </location>
</feature>
<dbReference type="EnsemblPlants" id="EMT26814">
    <property type="protein sequence ID" value="EMT26814"/>
    <property type="gene ID" value="F775_11422"/>
</dbReference>
<dbReference type="InterPro" id="IPR005174">
    <property type="entry name" value="KIB1-4_b-propeller"/>
</dbReference>
<sequence>MAWIIHKTDHAIKQKMEELDRENRARFAAVCATWRAAALWHRRLPALPLLLATTGNSCATGRQGRTAPRNGRALRIALPWFPWGNRLVGSYDGGWIATASSSDQLLLVNLFSGARAPLSEQQSAIVCACPLPIRRDTILTSSRRCGRALHVKKIICSTDPSSSSCILAAMTNQCSIALCRVGSNGRWRTRGCSRYIAYGHLVLEDIAFVNGELYGITHNELFWFDISFDKDGNPVATPLRLPVIEMDALHAHPGTRYIFQLRSNIAIAVEIWPLISLGSSAIFKVFELSDSGRRWEEVMSLDGYALFLGPACCKAMPMPVTNVRSGVEGNRIYYSKQHSSPHNNKDCLARLDLGSCTVYCCQSKVGRHLERITSRGYHYEEWDGCNGCNACMWLVPPQF</sequence>
<evidence type="ECO:0000313" key="2">
    <source>
        <dbReference type="EnsemblPlants" id="EMT26814"/>
    </source>
</evidence>
<dbReference type="Pfam" id="PF03478">
    <property type="entry name" value="Beta-prop_KIB1-4"/>
    <property type="match status" value="1"/>
</dbReference>
<organism evidence="2">
    <name type="scientific">Aegilops tauschii</name>
    <name type="common">Tausch's goatgrass</name>
    <name type="synonym">Aegilops squarrosa</name>
    <dbReference type="NCBI Taxonomy" id="37682"/>
    <lineage>
        <taxon>Eukaryota</taxon>
        <taxon>Viridiplantae</taxon>
        <taxon>Streptophyta</taxon>
        <taxon>Embryophyta</taxon>
        <taxon>Tracheophyta</taxon>
        <taxon>Spermatophyta</taxon>
        <taxon>Magnoliopsida</taxon>
        <taxon>Liliopsida</taxon>
        <taxon>Poales</taxon>
        <taxon>Poaceae</taxon>
        <taxon>BOP clade</taxon>
        <taxon>Pooideae</taxon>
        <taxon>Triticodae</taxon>
        <taxon>Triticeae</taxon>
        <taxon>Triticinae</taxon>
        <taxon>Aegilops</taxon>
    </lineage>
</organism>
<protein>
    <recommendedName>
        <fullName evidence="1">KIB1-4 beta-propeller domain-containing protein</fullName>
    </recommendedName>
</protein>
<name>M8BXX2_AEGTA</name>
<dbReference type="PANTHER" id="PTHR33110">
    <property type="entry name" value="F-BOX/KELCH-REPEAT PROTEIN-RELATED"/>
    <property type="match status" value="1"/>
</dbReference>
<dbReference type="AlphaFoldDB" id="M8BXX2"/>
<evidence type="ECO:0000259" key="1">
    <source>
        <dbReference type="Pfam" id="PF03478"/>
    </source>
</evidence>
<dbReference type="PANTHER" id="PTHR33110:SF137">
    <property type="entry name" value="DUF295 DOMAIN-CONTAINING PROTEIN"/>
    <property type="match status" value="1"/>
</dbReference>
<accession>M8BXX2</accession>